<dbReference type="CDD" id="cd09870">
    <property type="entry name" value="PIN_YEN1"/>
    <property type="match status" value="1"/>
</dbReference>
<dbReference type="GO" id="GO:0006281">
    <property type="term" value="P:DNA repair"/>
    <property type="evidence" value="ECO:0007669"/>
    <property type="project" value="UniProtKB-ARBA"/>
</dbReference>
<dbReference type="Pfam" id="PF18380">
    <property type="entry name" value="GEN1_C"/>
    <property type="match status" value="1"/>
</dbReference>
<keyword evidence="7" id="KW-1185">Reference proteome</keyword>
<dbReference type="InterPro" id="IPR029060">
    <property type="entry name" value="PIN-like_dom_sf"/>
</dbReference>
<dbReference type="GO" id="GO:0008821">
    <property type="term" value="F:crossover junction DNA endonuclease activity"/>
    <property type="evidence" value="ECO:0007669"/>
    <property type="project" value="InterPro"/>
</dbReference>
<dbReference type="Pfam" id="PF00867">
    <property type="entry name" value="XPG_I"/>
    <property type="match status" value="1"/>
</dbReference>
<accession>A0A9P5TMH4</accession>
<sequence>MGVAGLWELLRPAAKTRSLTDIAIREGFEANPNGKRGFRLGIDASIWFFHAEYGREGENPVLRTLFFRCATLMRTTFLPIFVFDGPKRPDVKRGKKINRSGHKLIPGMKQIVEAFGFEWRMAPGEAEAELAYLNRIGVIDGILSDDVDNFLFGATTVIRNSSNTLSGNRAHPALNAVGKDDKNHSRVFRIEDITNHPDIRLTRGGMILIGLMSGGDYHQAGVDRCGPATAHGLAKCGFGDSLYEAARALDCQDLPEFLVAWRHELRQELRTNSKGLLGRKQVALANSIPESFPDIDILLSYVNPITSESMGRDSNNTRLTWSKEPDLAKLAEACEFYFEWGYKEAIIKRFRTIMWPPIVLRILRRAVLDLDDTPSPRSILLSTPHKSSQAANVCGTPSKMIAKHFSSSPSKSQRHADTGSDSDEDEYRLITRIHSMRMHTSTDGILEYRIEIVPKQLVHLTASGIKGIRAPEGPDEWASEEEDEEGATKKRGKGKPVDPEEHLRLWMPACLVKLVEPTLVQQFEDIQEEKRLKKLKKGSRPAAGSHKPVKNRKTKAKPDTDSEDVLSMPDRKLKKPTKKLQKAAKRLPVVDISDEGDGSSADELPEHILLDLPKAKEGVLSPVQSGTEISSNDPFVSSASARTGIRDLTKKKSQTSLGLEKDSNDLKSFFTVTQKASSKHPKGSVLAGTSRILSALGQTESSTSKIRHESKESNDEESIFFSLKVPSPSKSPSKRKANAKASTSNSERKSQQRLHKSPRKRADHTSPKATQRRPSSPSPSSSRLPARGRIFTQVIDILTDSETDEPSPKAKDTTLPAPPVRSLPPLMAARERFKAKNASTTNLSSKIVQPLQKNPKRNIPWLSSDIIDLT</sequence>
<feature type="region of interest" description="Disordered" evidence="3">
    <location>
        <begin position="401"/>
        <end position="423"/>
    </location>
</feature>
<dbReference type="InterPro" id="IPR006086">
    <property type="entry name" value="XPG-I_dom"/>
</dbReference>
<dbReference type="PRINTS" id="PR00853">
    <property type="entry name" value="XPGRADSUPER"/>
</dbReference>
<dbReference type="Proteomes" id="UP000724874">
    <property type="component" value="Unassembled WGS sequence"/>
</dbReference>
<dbReference type="SUPFAM" id="SSF88723">
    <property type="entry name" value="PIN domain-like"/>
    <property type="match status" value="1"/>
</dbReference>
<feature type="domain" description="XPG-I" evidence="4">
    <location>
        <begin position="113"/>
        <end position="193"/>
    </location>
</feature>
<dbReference type="Pfam" id="PF00752">
    <property type="entry name" value="XPG_N"/>
    <property type="match status" value="1"/>
</dbReference>
<dbReference type="CDD" id="cd09906">
    <property type="entry name" value="H3TH_YEN1"/>
    <property type="match status" value="1"/>
</dbReference>
<dbReference type="EMBL" id="JADNYJ010000044">
    <property type="protein sequence ID" value="KAF8901075.1"/>
    <property type="molecule type" value="Genomic_DNA"/>
</dbReference>
<name>A0A9P5TMH4_GYMJU</name>
<dbReference type="Gene3D" id="3.40.50.1010">
    <property type="entry name" value="5'-nuclease"/>
    <property type="match status" value="2"/>
</dbReference>
<feature type="region of interest" description="Disordered" evidence="3">
    <location>
        <begin position="531"/>
        <end position="585"/>
    </location>
</feature>
<dbReference type="SMART" id="SM00484">
    <property type="entry name" value="XPGI"/>
    <property type="match status" value="1"/>
</dbReference>
<dbReference type="InterPro" id="IPR006085">
    <property type="entry name" value="XPG_DNA_repair_N"/>
</dbReference>
<comment type="caution">
    <text evidence="6">The sequence shown here is derived from an EMBL/GenBank/DDBJ whole genome shotgun (WGS) entry which is preliminary data.</text>
</comment>
<evidence type="ECO:0000256" key="1">
    <source>
        <dbReference type="ARBA" id="ARBA00022722"/>
    </source>
</evidence>
<keyword evidence="2" id="KW-0378">Hydrolase</keyword>
<feature type="compositionally biased region" description="Low complexity" evidence="3">
    <location>
        <begin position="772"/>
        <end position="783"/>
    </location>
</feature>
<reference evidence="6" key="1">
    <citation type="submission" date="2020-11" db="EMBL/GenBank/DDBJ databases">
        <authorList>
            <consortium name="DOE Joint Genome Institute"/>
            <person name="Ahrendt S."/>
            <person name="Riley R."/>
            <person name="Andreopoulos W."/>
            <person name="LaButti K."/>
            <person name="Pangilinan J."/>
            <person name="Ruiz-duenas F.J."/>
            <person name="Barrasa J.M."/>
            <person name="Sanchez-Garcia M."/>
            <person name="Camarero S."/>
            <person name="Miyauchi S."/>
            <person name="Serrano A."/>
            <person name="Linde D."/>
            <person name="Babiker R."/>
            <person name="Drula E."/>
            <person name="Ayuso-Fernandez I."/>
            <person name="Pacheco R."/>
            <person name="Padilla G."/>
            <person name="Ferreira P."/>
            <person name="Barriuso J."/>
            <person name="Kellner H."/>
            <person name="Castanera R."/>
            <person name="Alfaro M."/>
            <person name="Ramirez L."/>
            <person name="Pisabarro A.G."/>
            <person name="Kuo A."/>
            <person name="Tritt A."/>
            <person name="Lipzen A."/>
            <person name="He G."/>
            <person name="Yan M."/>
            <person name="Ng V."/>
            <person name="Cullen D."/>
            <person name="Martin F."/>
            <person name="Rosso M.-N."/>
            <person name="Henrissat B."/>
            <person name="Hibbett D."/>
            <person name="Martinez A.T."/>
            <person name="Grigoriev I.V."/>
        </authorList>
    </citation>
    <scope>NUCLEOTIDE SEQUENCE</scope>
    <source>
        <strain evidence="6">AH 44721</strain>
    </source>
</reference>
<dbReference type="AlphaFoldDB" id="A0A9P5TMH4"/>
<evidence type="ECO:0000313" key="7">
    <source>
        <dbReference type="Proteomes" id="UP000724874"/>
    </source>
</evidence>
<feature type="compositionally biased region" description="Basic residues" evidence="3">
    <location>
        <begin position="751"/>
        <end position="762"/>
    </location>
</feature>
<dbReference type="InterPro" id="IPR041177">
    <property type="entry name" value="GEN1_C"/>
</dbReference>
<evidence type="ECO:0008006" key="8">
    <source>
        <dbReference type="Google" id="ProtNLM"/>
    </source>
</evidence>
<gene>
    <name evidence="6" type="ORF">CPB84DRAFT_1680152</name>
</gene>
<evidence type="ECO:0000259" key="5">
    <source>
        <dbReference type="SMART" id="SM00485"/>
    </source>
</evidence>
<organism evidence="6 7">
    <name type="scientific">Gymnopilus junonius</name>
    <name type="common">Spectacular rustgill mushroom</name>
    <name type="synonym">Gymnopilus spectabilis subsp. junonius</name>
    <dbReference type="NCBI Taxonomy" id="109634"/>
    <lineage>
        <taxon>Eukaryota</taxon>
        <taxon>Fungi</taxon>
        <taxon>Dikarya</taxon>
        <taxon>Basidiomycota</taxon>
        <taxon>Agaricomycotina</taxon>
        <taxon>Agaricomycetes</taxon>
        <taxon>Agaricomycetidae</taxon>
        <taxon>Agaricales</taxon>
        <taxon>Agaricineae</taxon>
        <taxon>Hymenogastraceae</taxon>
        <taxon>Gymnopilus</taxon>
    </lineage>
</organism>
<dbReference type="PANTHER" id="PTHR11081">
    <property type="entry name" value="FLAP ENDONUCLEASE FAMILY MEMBER"/>
    <property type="match status" value="1"/>
</dbReference>
<feature type="domain" description="XPG N-terminal" evidence="5">
    <location>
        <begin position="1"/>
        <end position="106"/>
    </location>
</feature>
<feature type="compositionally biased region" description="Polar residues" evidence="3">
    <location>
        <begin position="623"/>
        <end position="641"/>
    </location>
</feature>
<dbReference type="InterPro" id="IPR036279">
    <property type="entry name" value="5-3_exonuclease_C_sf"/>
</dbReference>
<protein>
    <recommendedName>
        <fullName evidence="8">XPG-I domain-containing protein</fullName>
    </recommendedName>
</protein>
<dbReference type="PANTHER" id="PTHR11081:SF75">
    <property type="entry name" value="ENDONUCLEASE, PUTATIVE (AFU_ORTHOLOGUE AFUA_3G13260)-RELATED"/>
    <property type="match status" value="1"/>
</dbReference>
<feature type="compositionally biased region" description="Basic residues" evidence="3">
    <location>
        <begin position="572"/>
        <end position="585"/>
    </location>
</feature>
<dbReference type="InterPro" id="IPR037316">
    <property type="entry name" value="Yen1_H3TH"/>
</dbReference>
<proteinExistence type="predicted"/>
<dbReference type="InterPro" id="IPR006084">
    <property type="entry name" value="XPG/Rad2"/>
</dbReference>
<evidence type="ECO:0000259" key="4">
    <source>
        <dbReference type="SMART" id="SM00484"/>
    </source>
</evidence>
<dbReference type="SMART" id="SM00485">
    <property type="entry name" value="XPGN"/>
    <property type="match status" value="1"/>
</dbReference>
<evidence type="ECO:0000313" key="6">
    <source>
        <dbReference type="EMBL" id="KAF8901075.1"/>
    </source>
</evidence>
<feature type="region of interest" description="Disordered" evidence="3">
    <location>
        <begin position="623"/>
        <end position="822"/>
    </location>
</feature>
<dbReference type="OrthoDB" id="2959108at2759"/>
<feature type="region of interest" description="Disordered" evidence="3">
    <location>
        <begin position="467"/>
        <end position="500"/>
    </location>
</feature>
<evidence type="ECO:0000256" key="3">
    <source>
        <dbReference type="SAM" id="MobiDB-lite"/>
    </source>
</evidence>
<keyword evidence="1" id="KW-0540">Nuclease</keyword>
<feature type="compositionally biased region" description="Acidic residues" evidence="3">
    <location>
        <begin position="473"/>
        <end position="485"/>
    </location>
</feature>
<evidence type="ECO:0000256" key="2">
    <source>
        <dbReference type="ARBA" id="ARBA00022801"/>
    </source>
</evidence>
<dbReference type="SUPFAM" id="SSF47807">
    <property type="entry name" value="5' to 3' exonuclease, C-terminal subdomain"/>
    <property type="match status" value="1"/>
</dbReference>
<dbReference type="GO" id="GO:0017108">
    <property type="term" value="F:5'-flap endonuclease activity"/>
    <property type="evidence" value="ECO:0007669"/>
    <property type="project" value="TreeGrafter"/>
</dbReference>